<dbReference type="AlphaFoldDB" id="A0A9W6WMD1"/>
<evidence type="ECO:0000313" key="3">
    <source>
        <dbReference type="Proteomes" id="UP001165121"/>
    </source>
</evidence>
<dbReference type="InterPro" id="IPR004875">
    <property type="entry name" value="DDE_SF_endonuclease_dom"/>
</dbReference>
<organism evidence="2 3">
    <name type="scientific">Phytophthora fragariaefolia</name>
    <dbReference type="NCBI Taxonomy" id="1490495"/>
    <lineage>
        <taxon>Eukaryota</taxon>
        <taxon>Sar</taxon>
        <taxon>Stramenopiles</taxon>
        <taxon>Oomycota</taxon>
        <taxon>Peronosporomycetes</taxon>
        <taxon>Peronosporales</taxon>
        <taxon>Peronosporaceae</taxon>
        <taxon>Phytophthora</taxon>
    </lineage>
</organism>
<reference evidence="2" key="1">
    <citation type="submission" date="2023-04" db="EMBL/GenBank/DDBJ databases">
        <title>Phytophthora fragariaefolia NBRC 109709.</title>
        <authorList>
            <person name="Ichikawa N."/>
            <person name="Sato H."/>
            <person name="Tonouchi N."/>
        </authorList>
    </citation>
    <scope>NUCLEOTIDE SEQUENCE</scope>
    <source>
        <strain evidence="2">NBRC 109709</strain>
    </source>
</reference>
<keyword evidence="3" id="KW-1185">Reference proteome</keyword>
<dbReference type="Pfam" id="PF03184">
    <property type="entry name" value="DDE_1"/>
    <property type="match status" value="1"/>
</dbReference>
<name>A0A9W6WMD1_9STRA</name>
<dbReference type="OrthoDB" id="104300at2759"/>
<feature type="domain" description="DDE-1" evidence="1">
    <location>
        <begin position="49"/>
        <end position="157"/>
    </location>
</feature>
<dbReference type="EMBL" id="BSXT01000147">
    <property type="protein sequence ID" value="GMF19148.1"/>
    <property type="molecule type" value="Genomic_DNA"/>
</dbReference>
<evidence type="ECO:0000259" key="1">
    <source>
        <dbReference type="Pfam" id="PF03184"/>
    </source>
</evidence>
<accession>A0A9W6WMD1</accession>
<proteinExistence type="predicted"/>
<protein>
    <submittedName>
        <fullName evidence="2">Unnamed protein product</fullName>
    </submittedName>
</protein>
<gene>
    <name evidence="2" type="ORF">Pfra01_000190600</name>
</gene>
<evidence type="ECO:0000313" key="2">
    <source>
        <dbReference type="EMBL" id="GMF19148.1"/>
    </source>
</evidence>
<sequence length="174" mass="20015">MLLGDSDGGKYPPYMVLMSNRSTVKGGDQANWEKRRGFGIYVWTEAQAIMKDNDIELYANPTAWWNENIYLEWLEAMFGSRQRPWQPVILLIDDFSGHWTPAVKPYAASIDVHLLRVPPSCTSTCQPADIAWNRPFKSYLRCEWVNTLRQQLREHTGSTQASKFKPPSRTTACE</sequence>
<comment type="caution">
    <text evidence="2">The sequence shown here is derived from an EMBL/GenBank/DDBJ whole genome shotgun (WGS) entry which is preliminary data.</text>
</comment>
<dbReference type="GO" id="GO:0003676">
    <property type="term" value="F:nucleic acid binding"/>
    <property type="evidence" value="ECO:0007669"/>
    <property type="project" value="InterPro"/>
</dbReference>
<dbReference type="Proteomes" id="UP001165121">
    <property type="component" value="Unassembled WGS sequence"/>
</dbReference>